<name>A0A449B6Y5_9BACT</name>
<dbReference type="NCBIfam" id="TIGR04313">
    <property type="entry name" value="aro_clust_Mycop"/>
    <property type="match status" value="1"/>
</dbReference>
<dbReference type="PROSITE" id="PS51257">
    <property type="entry name" value="PROKAR_LIPOPROTEIN"/>
    <property type="match status" value="1"/>
</dbReference>
<evidence type="ECO:0000313" key="1">
    <source>
        <dbReference type="EMBL" id="VEU76315.1"/>
    </source>
</evidence>
<keyword evidence="2" id="KW-1185">Reference proteome</keyword>
<dbReference type="RefSeq" id="WP_036434790.1">
    <property type="nucleotide sequence ID" value="NZ_LR215039.1"/>
</dbReference>
<dbReference type="InterPro" id="IPR027593">
    <property type="entry name" value="Aro_clust"/>
</dbReference>
<dbReference type="EMBL" id="LR215039">
    <property type="protein sequence ID" value="VEU76315.1"/>
    <property type="molecule type" value="Genomic_DNA"/>
</dbReference>
<dbReference type="KEGG" id="mcou:NCTC10179_00491"/>
<accession>A0A449B6Y5</accession>
<protein>
    <recommendedName>
        <fullName evidence="3">Lipoprotein</fullName>
    </recommendedName>
</protein>
<evidence type="ECO:0000313" key="2">
    <source>
        <dbReference type="Proteomes" id="UP000289497"/>
    </source>
</evidence>
<evidence type="ECO:0008006" key="3">
    <source>
        <dbReference type="Google" id="ProtNLM"/>
    </source>
</evidence>
<proteinExistence type="predicted"/>
<gene>
    <name evidence="1" type="ORF">NCTC10179_00491</name>
</gene>
<reference evidence="1 2" key="1">
    <citation type="submission" date="2019-01" db="EMBL/GenBank/DDBJ databases">
        <authorList>
            <consortium name="Pathogen Informatics"/>
        </authorList>
    </citation>
    <scope>NUCLEOTIDE SEQUENCE [LARGE SCALE GENOMIC DNA]</scope>
    <source>
        <strain evidence="1 2">NCTC10179</strain>
    </source>
</reference>
<organism evidence="1 2">
    <name type="scientific">Mycoplasmopsis columboralis</name>
    <dbReference type="NCBI Taxonomy" id="171282"/>
    <lineage>
        <taxon>Bacteria</taxon>
        <taxon>Bacillati</taxon>
        <taxon>Mycoplasmatota</taxon>
        <taxon>Mycoplasmoidales</taxon>
        <taxon>Metamycoplasmataceae</taxon>
        <taxon>Mycoplasmopsis</taxon>
    </lineage>
</organism>
<dbReference type="Proteomes" id="UP000289497">
    <property type="component" value="Chromosome"/>
</dbReference>
<dbReference type="OrthoDB" id="401212at2"/>
<sequence length="269" mass="31486">MIKKLFILFPIPFFVASCANIDNSKLISSVNFEVHNQLSSQAIKSNQIIDSLLRRIYKNEIELNSYKKQQESSKLKDDFLNEIAILKEEYLTKSTADNLQKIQNLINKNWYFVLKNINLFYGHFTSWFAFPDSDSGKHSSEFRSLIDNTNPSEDFNFTNNYWENIREGDESQELANTTVIYLQKQKVIFRFLITDVLSERPKMHFSGIGWNFPFSKTTKISAGILSDVVHSALIHKYQEGYDLFENSVVKEFRYGLMEEFILLPKENHE</sequence>
<dbReference type="AlphaFoldDB" id="A0A449B6Y5"/>